<evidence type="ECO:0000313" key="3">
    <source>
        <dbReference type="Proteomes" id="UP001594351"/>
    </source>
</evidence>
<accession>A0ABV6YUK4</accession>
<keyword evidence="3" id="KW-1185">Reference proteome</keyword>
<dbReference type="Proteomes" id="UP001594351">
    <property type="component" value="Unassembled WGS sequence"/>
</dbReference>
<reference evidence="2 3" key="1">
    <citation type="submission" date="2024-09" db="EMBL/GenBank/DDBJ databases">
        <title>Laminarin stimulates single cell rates of sulfate reduction while oxygen inhibits transcriptomic activity in coastal marine sediment.</title>
        <authorList>
            <person name="Lindsay M."/>
            <person name="Orcutt B."/>
            <person name="Emerson D."/>
            <person name="Stepanauskas R."/>
            <person name="D'Angelo T."/>
        </authorList>
    </citation>
    <scope>NUCLEOTIDE SEQUENCE [LARGE SCALE GENOMIC DNA]</scope>
    <source>
        <strain evidence="2">SAG AM-311-K15</strain>
    </source>
</reference>
<evidence type="ECO:0000313" key="2">
    <source>
        <dbReference type="EMBL" id="MFC1849891.1"/>
    </source>
</evidence>
<feature type="chain" id="PRO_5046201663" evidence="1">
    <location>
        <begin position="24"/>
        <end position="54"/>
    </location>
</feature>
<dbReference type="PROSITE" id="PS51318">
    <property type="entry name" value="TAT"/>
    <property type="match status" value="1"/>
</dbReference>
<feature type="signal peptide" evidence="1">
    <location>
        <begin position="1"/>
        <end position="23"/>
    </location>
</feature>
<dbReference type="Pfam" id="PF10518">
    <property type="entry name" value="TAT_signal"/>
    <property type="match status" value="1"/>
</dbReference>
<dbReference type="InterPro" id="IPR006311">
    <property type="entry name" value="TAT_signal"/>
</dbReference>
<name>A0ABV6YUK4_UNCC1</name>
<dbReference type="NCBIfam" id="TIGR01409">
    <property type="entry name" value="TAT_signal_seq"/>
    <property type="match status" value="1"/>
</dbReference>
<evidence type="ECO:0000256" key="1">
    <source>
        <dbReference type="SAM" id="SignalP"/>
    </source>
</evidence>
<protein>
    <submittedName>
        <fullName evidence="2">Twin-arginine translocation signal domain-containing protein</fullName>
    </submittedName>
</protein>
<proteinExistence type="predicted"/>
<dbReference type="EMBL" id="JBHPBY010000064">
    <property type="protein sequence ID" value="MFC1849891.1"/>
    <property type="molecule type" value="Genomic_DNA"/>
</dbReference>
<keyword evidence="1" id="KW-0732">Signal</keyword>
<comment type="caution">
    <text evidence="2">The sequence shown here is derived from an EMBL/GenBank/DDBJ whole genome shotgun (WGS) entry which is preliminary data.</text>
</comment>
<gene>
    <name evidence="2" type="ORF">ACFL27_06745</name>
</gene>
<sequence>MSGKGKMNRRKFLRMSAAGAATAGVSAFILNAGNIFNPESNTLNAKKEFLRCGT</sequence>
<dbReference type="InterPro" id="IPR019546">
    <property type="entry name" value="TAT_signal_bac_arc"/>
</dbReference>
<organism evidence="2 3">
    <name type="scientific">candidate division CSSED10-310 bacterium</name>
    <dbReference type="NCBI Taxonomy" id="2855610"/>
    <lineage>
        <taxon>Bacteria</taxon>
        <taxon>Bacteria division CSSED10-310</taxon>
    </lineage>
</organism>